<name>G4ZBM3_PHYSP</name>
<evidence type="ECO:0000313" key="1">
    <source>
        <dbReference type="EMBL" id="EGZ20637.1"/>
    </source>
</evidence>
<dbReference type="AlphaFoldDB" id="G4ZBM3"/>
<protein>
    <submittedName>
        <fullName evidence="1">Uncharacterized protein</fullName>
    </submittedName>
</protein>
<dbReference type="GeneID" id="20657321"/>
<dbReference type="SMR" id="G4ZBM3"/>
<evidence type="ECO:0000313" key="2">
    <source>
        <dbReference type="Proteomes" id="UP000002640"/>
    </source>
</evidence>
<reference evidence="1 2" key="1">
    <citation type="journal article" date="2006" name="Science">
        <title>Phytophthora genome sequences uncover evolutionary origins and mechanisms of pathogenesis.</title>
        <authorList>
            <person name="Tyler B.M."/>
            <person name="Tripathy S."/>
            <person name="Zhang X."/>
            <person name="Dehal P."/>
            <person name="Jiang R.H."/>
            <person name="Aerts A."/>
            <person name="Arredondo F.D."/>
            <person name="Baxter L."/>
            <person name="Bensasson D."/>
            <person name="Beynon J.L."/>
            <person name="Chapman J."/>
            <person name="Damasceno C.M."/>
            <person name="Dorrance A.E."/>
            <person name="Dou D."/>
            <person name="Dickerman A.W."/>
            <person name="Dubchak I.L."/>
            <person name="Garbelotto M."/>
            <person name="Gijzen M."/>
            <person name="Gordon S.G."/>
            <person name="Govers F."/>
            <person name="Grunwald N.J."/>
            <person name="Huang W."/>
            <person name="Ivors K.L."/>
            <person name="Jones R.W."/>
            <person name="Kamoun S."/>
            <person name="Krampis K."/>
            <person name="Lamour K.H."/>
            <person name="Lee M.K."/>
            <person name="McDonald W.H."/>
            <person name="Medina M."/>
            <person name="Meijer H.J."/>
            <person name="Nordberg E.K."/>
            <person name="Maclean D.J."/>
            <person name="Ospina-Giraldo M.D."/>
            <person name="Morris P.F."/>
            <person name="Phuntumart V."/>
            <person name="Putnam N.H."/>
            <person name="Rash S."/>
            <person name="Rose J.K."/>
            <person name="Sakihama Y."/>
            <person name="Salamov A.A."/>
            <person name="Savidor A."/>
            <person name="Scheuring C.F."/>
            <person name="Smith B.M."/>
            <person name="Sobral B.W."/>
            <person name="Terry A."/>
            <person name="Torto-Alalibo T.A."/>
            <person name="Win J."/>
            <person name="Xu Z."/>
            <person name="Zhang H."/>
            <person name="Grigoriev I.V."/>
            <person name="Rokhsar D.S."/>
            <person name="Boore J.L."/>
        </authorList>
    </citation>
    <scope>NUCLEOTIDE SEQUENCE [LARGE SCALE GENOMIC DNA]</scope>
    <source>
        <strain evidence="1 2">P6497</strain>
    </source>
</reference>
<dbReference type="Proteomes" id="UP000002640">
    <property type="component" value="Unassembled WGS sequence"/>
</dbReference>
<dbReference type="KEGG" id="psoj:PHYSODRAFT_496529"/>
<organism evidence="1 2">
    <name type="scientific">Phytophthora sojae (strain P6497)</name>
    <name type="common">Soybean stem and root rot agent</name>
    <name type="synonym">Phytophthora megasperma f. sp. glycines</name>
    <dbReference type="NCBI Taxonomy" id="1094619"/>
    <lineage>
        <taxon>Eukaryota</taxon>
        <taxon>Sar</taxon>
        <taxon>Stramenopiles</taxon>
        <taxon>Oomycota</taxon>
        <taxon>Peronosporomycetes</taxon>
        <taxon>Peronosporales</taxon>
        <taxon>Peronosporaceae</taxon>
        <taxon>Phytophthora</taxon>
    </lineage>
</organism>
<dbReference type="RefSeq" id="XP_009523354.1">
    <property type="nucleotide sequence ID" value="XM_009525059.1"/>
</dbReference>
<proteinExistence type="predicted"/>
<accession>G4ZBM3</accession>
<dbReference type="OMA" id="CHTCSRY"/>
<gene>
    <name evidence="1" type="ORF">PHYSODRAFT_496529</name>
</gene>
<dbReference type="EMBL" id="JH159153">
    <property type="protein sequence ID" value="EGZ20637.1"/>
    <property type="molecule type" value="Genomic_DNA"/>
</dbReference>
<keyword evidence="2" id="KW-1185">Reference proteome</keyword>
<dbReference type="InParanoid" id="G4ZBM3"/>
<sequence length="168" mass="19132">MTAQRFVEFVQIHWRKFGFFPHPAVLRPLFGWDFGTRGLSILLFGRVTEQEKKKRVRTLPPAQSPADFTTLVGSVDVLCAITQLLYKPVVHETLKAASDFLSELRVSELVSSQQALDGIAAWVDDQLELVRLAITEDNWQAVADIKTHWTPTRYTLTGCHTCSRYDRV</sequence>